<proteinExistence type="inferred from homology"/>
<dbReference type="InterPro" id="IPR050090">
    <property type="entry name" value="Tyrosine_recombinase_XerCD"/>
</dbReference>
<protein>
    <submittedName>
        <fullName evidence="7">Tyrosine-type recombinase/integrase</fullName>
    </submittedName>
</protein>
<evidence type="ECO:0000256" key="4">
    <source>
        <dbReference type="PROSITE-ProRule" id="PRU01248"/>
    </source>
</evidence>
<dbReference type="PANTHER" id="PTHR30349:SF41">
    <property type="entry name" value="INTEGRASE_RECOMBINASE PROTEIN MJ0367-RELATED"/>
    <property type="match status" value="1"/>
</dbReference>
<evidence type="ECO:0000256" key="3">
    <source>
        <dbReference type="ARBA" id="ARBA00023125"/>
    </source>
</evidence>
<feature type="domain" description="Core-binding (CB)" evidence="6">
    <location>
        <begin position="8"/>
        <end position="93"/>
    </location>
</feature>
<dbReference type="EMBL" id="JAZHFS010000005">
    <property type="protein sequence ID" value="MEF2111989.1"/>
    <property type="molecule type" value="Genomic_DNA"/>
</dbReference>
<dbReference type="InterPro" id="IPR044068">
    <property type="entry name" value="CB"/>
</dbReference>
<evidence type="ECO:0000256" key="2">
    <source>
        <dbReference type="ARBA" id="ARBA00008857"/>
    </source>
</evidence>
<comment type="function">
    <text evidence="1">Site-specific tyrosine recombinase, which acts by catalyzing the cutting and rejoining of the recombining DNA molecules.</text>
</comment>
<dbReference type="Pfam" id="PF00589">
    <property type="entry name" value="Phage_integrase"/>
    <property type="match status" value="1"/>
</dbReference>
<comment type="caution">
    <text evidence="7">The sequence shown here is derived from an EMBL/GenBank/DDBJ whole genome shotgun (WGS) entry which is preliminary data.</text>
</comment>
<keyword evidence="8" id="KW-1185">Reference proteome</keyword>
<dbReference type="InterPro" id="IPR002104">
    <property type="entry name" value="Integrase_catalytic"/>
</dbReference>
<evidence type="ECO:0000313" key="7">
    <source>
        <dbReference type="EMBL" id="MEF2111989.1"/>
    </source>
</evidence>
<dbReference type="RefSeq" id="WP_216246299.1">
    <property type="nucleotide sequence ID" value="NZ_JAZHFS010000005.1"/>
</dbReference>
<evidence type="ECO:0000313" key="8">
    <source>
        <dbReference type="Proteomes" id="UP001498469"/>
    </source>
</evidence>
<dbReference type="Proteomes" id="UP001498469">
    <property type="component" value="Unassembled WGS sequence"/>
</dbReference>
<keyword evidence="3 4" id="KW-0238">DNA-binding</keyword>
<evidence type="ECO:0000259" key="5">
    <source>
        <dbReference type="PROSITE" id="PS51898"/>
    </source>
</evidence>
<sequence length="301" mass="34487">MNDNNTEILSEKLVSSFYEALLENGLAPKTIESYVGDIRSFVEWLESKGNIFTGKLTRFHVTAYKNFLVQNNYEINTINKKINSLQSFNQFLIDEKYLTEKVVDLCRDKLKIAAGSEKEVEVFTDAEGEKLLFYIQSEEVTSRDRLIILLLLYTGVRVSELVNIKLKDVDLLSMNLTISWGKGGKRREVPLKGEAIEAIKEYLDGERKDNKFAQSEYLILTNRAAKMDRDAINKILNKLEKRLDIRLYPHKFRHAFCTTLIKKGVELTTVAKLAGHASIQTTANFYINTSSKDKRDAVELL</sequence>
<evidence type="ECO:0000256" key="1">
    <source>
        <dbReference type="ARBA" id="ARBA00003283"/>
    </source>
</evidence>
<evidence type="ECO:0000259" key="6">
    <source>
        <dbReference type="PROSITE" id="PS51900"/>
    </source>
</evidence>
<dbReference type="Pfam" id="PF02899">
    <property type="entry name" value="Phage_int_SAM_1"/>
    <property type="match status" value="1"/>
</dbReference>
<dbReference type="InterPro" id="IPR004107">
    <property type="entry name" value="Integrase_SAM-like_N"/>
</dbReference>
<dbReference type="PROSITE" id="PS51900">
    <property type="entry name" value="CB"/>
    <property type="match status" value="1"/>
</dbReference>
<organism evidence="7 8">
    <name type="scientific">Clostridium frigoriphilum</name>
    <dbReference type="NCBI Taxonomy" id="443253"/>
    <lineage>
        <taxon>Bacteria</taxon>
        <taxon>Bacillati</taxon>
        <taxon>Bacillota</taxon>
        <taxon>Clostridia</taxon>
        <taxon>Eubacteriales</taxon>
        <taxon>Clostridiaceae</taxon>
        <taxon>Clostridium</taxon>
    </lineage>
</organism>
<dbReference type="PANTHER" id="PTHR30349">
    <property type="entry name" value="PHAGE INTEGRASE-RELATED"/>
    <property type="match status" value="1"/>
</dbReference>
<name>A0ABU7UMB1_9CLOT</name>
<reference evidence="7 8" key="1">
    <citation type="submission" date="2023-11" db="EMBL/GenBank/DDBJ databases">
        <title>Draft genome sequence of a psychrophilic Clostridium strain from permafrost water brine.</title>
        <authorList>
            <person name="Shcherbakova V.A."/>
            <person name="Trubitsyn V.E."/>
            <person name="Zakharyuk A.G."/>
        </authorList>
    </citation>
    <scope>NUCLEOTIDE SEQUENCE [LARGE SCALE GENOMIC DNA]</scope>
    <source>
        <strain evidence="7 8">14F</strain>
    </source>
</reference>
<comment type="similarity">
    <text evidence="2">Belongs to the 'phage' integrase family.</text>
</comment>
<feature type="domain" description="Tyr recombinase" evidence="5">
    <location>
        <begin position="118"/>
        <end position="299"/>
    </location>
</feature>
<accession>A0ABU7UMB1</accession>
<gene>
    <name evidence="7" type="ORF">SJI18_06655</name>
</gene>
<dbReference type="PROSITE" id="PS51898">
    <property type="entry name" value="TYR_RECOMBINASE"/>
    <property type="match status" value="1"/>
</dbReference>